<dbReference type="EMBL" id="KQ414596">
    <property type="protein sequence ID" value="KOC69927.1"/>
    <property type="molecule type" value="Genomic_DNA"/>
</dbReference>
<keyword evidence="9 12" id="KW-0472">Membrane</keyword>
<keyword evidence="7 11" id="KW-0560">Oxidoreductase</keyword>
<feature type="transmembrane region" description="Helical" evidence="12">
    <location>
        <begin position="79"/>
        <end position="99"/>
    </location>
</feature>
<dbReference type="STRING" id="597456.A0A0L7RG45"/>
<evidence type="ECO:0000256" key="8">
    <source>
        <dbReference type="ARBA" id="ARBA00023098"/>
    </source>
</evidence>
<gene>
    <name evidence="13" type="ORF">WH47_08188</name>
</gene>
<evidence type="ECO:0000313" key="14">
    <source>
        <dbReference type="Proteomes" id="UP000053825"/>
    </source>
</evidence>
<keyword evidence="14" id="KW-1185">Reference proteome</keyword>
<evidence type="ECO:0000256" key="5">
    <source>
        <dbReference type="ARBA" id="ARBA00022832"/>
    </source>
</evidence>
<dbReference type="OrthoDB" id="10260134at2759"/>
<evidence type="ECO:0000256" key="1">
    <source>
        <dbReference type="ARBA" id="ARBA00004141"/>
    </source>
</evidence>
<evidence type="ECO:0000256" key="11">
    <source>
        <dbReference type="RuleBase" id="RU000581"/>
    </source>
</evidence>
<dbReference type="GO" id="GO:0004768">
    <property type="term" value="F:stearoyl-CoA 9-desaturase activity"/>
    <property type="evidence" value="ECO:0007669"/>
    <property type="project" value="TreeGrafter"/>
</dbReference>
<keyword evidence="5" id="KW-0276">Fatty acid metabolism</keyword>
<evidence type="ECO:0000256" key="12">
    <source>
        <dbReference type="SAM" id="Phobius"/>
    </source>
</evidence>
<protein>
    <submittedName>
        <fullName evidence="13">Acyl-CoA desaturase 2</fullName>
    </submittedName>
</protein>
<dbReference type="GO" id="GO:0005506">
    <property type="term" value="F:iron ion binding"/>
    <property type="evidence" value="ECO:0007669"/>
    <property type="project" value="TreeGrafter"/>
</dbReference>
<dbReference type="CDD" id="cd03505">
    <property type="entry name" value="Delta9-FADS-like"/>
    <property type="match status" value="1"/>
</dbReference>
<sequence>MSEEKKPVKKRETKWASVLWYIHLHVLGLLAIWLVLTSAKWMTVFYTTLLTVVSCLGLTVGAHRLWAHRTFSATGPLRLFLMLAHTLAGVGPIYDWVLYHRVHHKYYGTDKDPYNHKKGFLYSHYMGNFLSPNVDYEHAKHDIDMRDIEQDGYVWLQKQFYWPMFLIFGVILPLNVPLAYWDESMTETILITGLLRFAITANVCWLVNSGRLIWAIKGNKLMQISDTLENYFKSFENCSVILSYDRFSRSFVPNSEIPPDSISVFLITASFWPLYHYMVPWDWKSGEFGTYGAGCGTFMIKMWHELGMVNDLQTTNTEDIREMLHRVAKKELTMEDGLDQLKETSMFNASKERLLIRY</sequence>
<dbReference type="PRINTS" id="PR00075">
    <property type="entry name" value="FACDDSATRASE"/>
</dbReference>
<comment type="domain">
    <text evidence="11">The histidine box domains are involved in binding the catalytic metal ions.</text>
</comment>
<dbReference type="GO" id="GO:0006636">
    <property type="term" value="P:unsaturated fatty acid biosynthetic process"/>
    <property type="evidence" value="ECO:0007669"/>
    <property type="project" value="TreeGrafter"/>
</dbReference>
<comment type="similarity">
    <text evidence="2 11">Belongs to the fatty acid desaturase type 1 family.</text>
</comment>
<dbReference type="Proteomes" id="UP000053825">
    <property type="component" value="Unassembled WGS sequence"/>
</dbReference>
<evidence type="ECO:0000256" key="7">
    <source>
        <dbReference type="ARBA" id="ARBA00023002"/>
    </source>
</evidence>
<feature type="transmembrane region" description="Helical" evidence="12">
    <location>
        <begin position="45"/>
        <end position="67"/>
    </location>
</feature>
<feature type="transmembrane region" description="Helical" evidence="12">
    <location>
        <begin position="20"/>
        <end position="39"/>
    </location>
</feature>
<feature type="transmembrane region" description="Helical" evidence="12">
    <location>
        <begin position="160"/>
        <end position="181"/>
    </location>
</feature>
<reference evidence="13 14" key="1">
    <citation type="submission" date="2015-07" db="EMBL/GenBank/DDBJ databases">
        <title>The genome of Habropoda laboriosa.</title>
        <authorList>
            <person name="Pan H."/>
            <person name="Kapheim K."/>
        </authorList>
    </citation>
    <scope>NUCLEOTIDE SEQUENCE [LARGE SCALE GENOMIC DNA]</scope>
    <source>
        <strain evidence="13">0110345459</strain>
    </source>
</reference>
<keyword evidence="6 12" id="KW-1133">Transmembrane helix</keyword>
<dbReference type="AlphaFoldDB" id="A0A0L7RG45"/>
<dbReference type="InterPro" id="IPR015876">
    <property type="entry name" value="Acyl-CoA_DS"/>
</dbReference>
<keyword evidence="3 11" id="KW-0444">Lipid biosynthesis</keyword>
<name>A0A0L7RG45_9HYME</name>
<keyword evidence="10 11" id="KW-0275">Fatty acid biosynthesis</keyword>
<dbReference type="PANTHER" id="PTHR11351">
    <property type="entry name" value="ACYL-COA DESATURASE"/>
    <property type="match status" value="1"/>
</dbReference>
<evidence type="ECO:0000313" key="13">
    <source>
        <dbReference type="EMBL" id="KOC69927.1"/>
    </source>
</evidence>
<organism evidence="13 14">
    <name type="scientific">Habropoda laboriosa</name>
    <dbReference type="NCBI Taxonomy" id="597456"/>
    <lineage>
        <taxon>Eukaryota</taxon>
        <taxon>Metazoa</taxon>
        <taxon>Ecdysozoa</taxon>
        <taxon>Arthropoda</taxon>
        <taxon>Hexapoda</taxon>
        <taxon>Insecta</taxon>
        <taxon>Pterygota</taxon>
        <taxon>Neoptera</taxon>
        <taxon>Endopterygota</taxon>
        <taxon>Hymenoptera</taxon>
        <taxon>Apocrita</taxon>
        <taxon>Aculeata</taxon>
        <taxon>Apoidea</taxon>
        <taxon>Anthophila</taxon>
        <taxon>Apidae</taxon>
        <taxon>Habropoda</taxon>
    </lineage>
</organism>
<dbReference type="PANTHER" id="PTHR11351:SF26">
    <property type="entry name" value="FATTY ACID DESATURASE DOMAIN-CONTAINING PROTEIN"/>
    <property type="match status" value="1"/>
</dbReference>
<evidence type="ECO:0000256" key="10">
    <source>
        <dbReference type="ARBA" id="ARBA00023160"/>
    </source>
</evidence>
<proteinExistence type="inferred from homology"/>
<evidence type="ECO:0000256" key="6">
    <source>
        <dbReference type="ARBA" id="ARBA00022989"/>
    </source>
</evidence>
<keyword evidence="4 11" id="KW-0812">Transmembrane</keyword>
<dbReference type="GO" id="GO:0005789">
    <property type="term" value="C:endoplasmic reticulum membrane"/>
    <property type="evidence" value="ECO:0007669"/>
    <property type="project" value="TreeGrafter"/>
</dbReference>
<evidence type="ECO:0000256" key="9">
    <source>
        <dbReference type="ARBA" id="ARBA00023136"/>
    </source>
</evidence>
<evidence type="ECO:0000256" key="4">
    <source>
        <dbReference type="ARBA" id="ARBA00022692"/>
    </source>
</evidence>
<evidence type="ECO:0000256" key="3">
    <source>
        <dbReference type="ARBA" id="ARBA00022516"/>
    </source>
</evidence>
<comment type="cofactor">
    <cofactor evidence="11">
        <name>Fe(2+)</name>
        <dbReference type="ChEBI" id="CHEBI:29033"/>
    </cofactor>
</comment>
<keyword evidence="8" id="KW-0443">Lipid metabolism</keyword>
<comment type="subcellular location">
    <subcellularLocation>
        <location evidence="1">Membrane</location>
        <topology evidence="1">Multi-pass membrane protein</topology>
    </subcellularLocation>
</comment>
<accession>A0A0L7RG45</accession>
<feature type="transmembrane region" description="Helical" evidence="12">
    <location>
        <begin position="193"/>
        <end position="214"/>
    </location>
</feature>
<evidence type="ECO:0000256" key="2">
    <source>
        <dbReference type="ARBA" id="ARBA00009295"/>
    </source>
</evidence>